<evidence type="ECO:0000313" key="1">
    <source>
        <dbReference type="EMBL" id="MBB5874501.1"/>
    </source>
</evidence>
<proteinExistence type="predicted"/>
<dbReference type="EMBL" id="JACHMN010000003">
    <property type="protein sequence ID" value="MBB5874501.1"/>
    <property type="molecule type" value="Genomic_DNA"/>
</dbReference>
<organism evidence="1 2">
    <name type="scientific">Allocatelliglobosispora scoriae</name>
    <dbReference type="NCBI Taxonomy" id="643052"/>
    <lineage>
        <taxon>Bacteria</taxon>
        <taxon>Bacillati</taxon>
        <taxon>Actinomycetota</taxon>
        <taxon>Actinomycetes</taxon>
        <taxon>Micromonosporales</taxon>
        <taxon>Micromonosporaceae</taxon>
        <taxon>Allocatelliglobosispora</taxon>
    </lineage>
</organism>
<name>A0A841C6U4_9ACTN</name>
<evidence type="ECO:0000313" key="2">
    <source>
        <dbReference type="Proteomes" id="UP000587527"/>
    </source>
</evidence>
<dbReference type="AlphaFoldDB" id="A0A841C6U4"/>
<protein>
    <submittedName>
        <fullName evidence="1">Uncharacterized protein</fullName>
    </submittedName>
</protein>
<dbReference type="Proteomes" id="UP000587527">
    <property type="component" value="Unassembled WGS sequence"/>
</dbReference>
<accession>A0A841C6U4</accession>
<dbReference type="RefSeq" id="WP_184846674.1">
    <property type="nucleotide sequence ID" value="NZ_JACHMN010000003.1"/>
</dbReference>
<gene>
    <name evidence="1" type="ORF">F4553_007935</name>
</gene>
<comment type="caution">
    <text evidence="1">The sequence shown here is derived from an EMBL/GenBank/DDBJ whole genome shotgun (WGS) entry which is preliminary data.</text>
</comment>
<sequence>MTIRPSESWRNLVAREAAQVAEGTLAQADAYAAQLFPESLLTATDKLLARFEDEVRGLGTDPSDDDVMAAVRDVVLKLNDINDEHDGAAYETGEREQLCEYIDGFLGESGIDVEALAGRQGFGRWELTDEWRDW</sequence>
<reference evidence="1 2" key="1">
    <citation type="submission" date="2020-08" db="EMBL/GenBank/DDBJ databases">
        <title>Sequencing the genomes of 1000 actinobacteria strains.</title>
        <authorList>
            <person name="Klenk H.-P."/>
        </authorList>
    </citation>
    <scope>NUCLEOTIDE SEQUENCE [LARGE SCALE GENOMIC DNA]</scope>
    <source>
        <strain evidence="1 2">DSM 45362</strain>
    </source>
</reference>
<keyword evidence="2" id="KW-1185">Reference proteome</keyword>